<dbReference type="GO" id="GO:0005886">
    <property type="term" value="C:plasma membrane"/>
    <property type="evidence" value="ECO:0007669"/>
    <property type="project" value="TreeGrafter"/>
</dbReference>
<reference evidence="12 13" key="1">
    <citation type="submission" date="2019-09" db="EMBL/GenBank/DDBJ databases">
        <title>Bird 10,000 Genomes (B10K) Project - Family phase.</title>
        <authorList>
            <person name="Zhang G."/>
        </authorList>
    </citation>
    <scope>NUCLEOTIDE SEQUENCE [LARGE SCALE GENOMIC DNA]</scope>
    <source>
        <strain evidence="12">B10K-DU-002-32</strain>
        <tissue evidence="12">Muscle</tissue>
    </source>
</reference>
<dbReference type="InterPro" id="IPR006667">
    <property type="entry name" value="SLC41_membr_dom"/>
</dbReference>
<dbReference type="Proteomes" id="UP000579685">
    <property type="component" value="Unassembled WGS sequence"/>
</dbReference>
<sequence length="507" mass="53985">MTSTLEQGETAQANGAVVPGELLGSPEPAGTGVEVVVLESRANAKGVREEDALLENGSQSNESDDTSTDRGPEPASPLKETSFSIGLQVLFPFLLAGFGTVAAGMVLDIVQHWDVFKYVTEVFILVPALLGLKGNLEMTLASRLSTAANIGQMDTPKELWKMITGNMALIQARTGKGKVQATVVGFLASMAAVVFGWIPDGHFSMEHAVLLCASSVATAFIASLVLGMIMIGVIIGSKKMGINPDNVATPIAASLGDLITLALLSGISWGLYKELESRAYVNPLVCAFFISLLPIWIIVAKRNSATREVLYSGWEPVIIAMAISSVGGLILDRTVSDPNFAGMAVFTPVINGVGGNLVAVQASRISTYLHMSGEPGDSPGPAPRRCPSPCSTFFGSDVNSRSARVLFLLVVPGHLVFLYTISSMQGGHTTLTLIFIVFYMTAALLQVLILLYIADWMVHWMWGRHLDPDNFSIPYLTALGDLIGTGLLALSFHVLWLIGDRDSDVGD</sequence>
<dbReference type="PANTHER" id="PTHR16228:SF23">
    <property type="entry name" value="SOLUTE CARRIER FAMILY 41 MEMBER 1"/>
    <property type="match status" value="1"/>
</dbReference>
<feature type="transmembrane region" description="Helical" evidence="9">
    <location>
        <begin position="403"/>
        <end position="421"/>
    </location>
</feature>
<dbReference type="SUPFAM" id="SSF161093">
    <property type="entry name" value="MgtE membrane domain-like"/>
    <property type="match status" value="2"/>
</dbReference>
<feature type="transmembrane region" description="Helical" evidence="9">
    <location>
        <begin position="89"/>
        <end position="109"/>
    </location>
</feature>
<feature type="transmembrane region" description="Helical" evidence="9">
    <location>
        <begin position="279"/>
        <end position="299"/>
    </location>
</feature>
<evidence type="ECO:0000256" key="4">
    <source>
        <dbReference type="ARBA" id="ARBA00022692"/>
    </source>
</evidence>
<keyword evidence="13" id="KW-1185">Reference proteome</keyword>
<keyword evidence="4 9" id="KW-0812">Transmembrane</keyword>
<feature type="region of interest" description="Disordered" evidence="10">
    <location>
        <begin position="45"/>
        <end position="79"/>
    </location>
</feature>
<dbReference type="Gene3D" id="1.10.357.20">
    <property type="entry name" value="SLC41 divalent cation transporters, integral membrane domain"/>
    <property type="match status" value="2"/>
</dbReference>
<evidence type="ECO:0000256" key="8">
    <source>
        <dbReference type="ARBA" id="ARBA00023136"/>
    </source>
</evidence>
<feature type="domain" description="SLC41A/MgtE integral membrane" evidence="11">
    <location>
        <begin position="126"/>
        <end position="267"/>
    </location>
</feature>
<feature type="transmembrane region" description="Helical" evidence="9">
    <location>
        <begin position="473"/>
        <end position="498"/>
    </location>
</feature>
<protein>
    <recommendedName>
        <fullName evidence="9">Solute carrier family 41 member</fullName>
    </recommendedName>
</protein>
<keyword evidence="3 9" id="KW-0813">Transport</keyword>
<dbReference type="InterPro" id="IPR036739">
    <property type="entry name" value="SLC41_membr_dom_sf"/>
</dbReference>
<gene>
    <name evidence="12" type="primary">Slc41a1_0</name>
    <name evidence="12" type="ORF">PHANIT_R12072</name>
</gene>
<evidence type="ECO:0000256" key="5">
    <source>
        <dbReference type="ARBA" id="ARBA00022842"/>
    </source>
</evidence>
<feature type="transmembrane region" description="Helical" evidence="9">
    <location>
        <begin position="311"/>
        <end position="331"/>
    </location>
</feature>
<evidence type="ECO:0000256" key="9">
    <source>
        <dbReference type="RuleBase" id="RU369007"/>
    </source>
</evidence>
<feature type="domain" description="SLC41A/MgtE integral membrane" evidence="11">
    <location>
        <begin position="347"/>
        <end position="490"/>
    </location>
</feature>
<feature type="transmembrane region" description="Helical" evidence="9">
    <location>
        <begin position="247"/>
        <end position="267"/>
    </location>
</feature>
<proteinExistence type="inferred from homology"/>
<dbReference type="GO" id="GO:0022890">
    <property type="term" value="F:inorganic cation transmembrane transporter activity"/>
    <property type="evidence" value="ECO:0007669"/>
    <property type="project" value="UniProtKB-UniRule"/>
</dbReference>
<feature type="non-terminal residue" evidence="12">
    <location>
        <position position="1"/>
    </location>
</feature>
<dbReference type="AlphaFoldDB" id="A0A7L1TP39"/>
<comment type="subcellular location">
    <subcellularLocation>
        <location evidence="1 9">Membrane</location>
        <topology evidence="1 9">Multi-pass membrane protein</topology>
    </subcellularLocation>
</comment>
<comment type="caution">
    <text evidence="12">The sequence shown here is derived from an EMBL/GenBank/DDBJ whole genome shotgun (WGS) entry which is preliminary data.</text>
</comment>
<evidence type="ECO:0000313" key="12">
    <source>
        <dbReference type="EMBL" id="NXO62389.1"/>
    </source>
</evidence>
<dbReference type="FunFam" id="1.10.357.20:FF:000002">
    <property type="entry name" value="Solute carrier family 41, member 2"/>
    <property type="match status" value="1"/>
</dbReference>
<organism evidence="12 13">
    <name type="scientific">Phainopepla nitens</name>
    <name type="common">Phainopepla</name>
    <dbReference type="NCBI Taxonomy" id="161653"/>
    <lineage>
        <taxon>Eukaryota</taxon>
        <taxon>Metazoa</taxon>
        <taxon>Chordata</taxon>
        <taxon>Craniata</taxon>
        <taxon>Vertebrata</taxon>
        <taxon>Euteleostomi</taxon>
        <taxon>Archelosauria</taxon>
        <taxon>Archosauria</taxon>
        <taxon>Dinosauria</taxon>
        <taxon>Saurischia</taxon>
        <taxon>Theropoda</taxon>
        <taxon>Coelurosauria</taxon>
        <taxon>Aves</taxon>
        <taxon>Neognathae</taxon>
        <taxon>Neoaves</taxon>
        <taxon>Telluraves</taxon>
        <taxon>Australaves</taxon>
        <taxon>Passeriformes</taxon>
        <taxon>Bombycillidae</taxon>
        <taxon>Phainopepla</taxon>
    </lineage>
</organism>
<feature type="transmembrane region" description="Helical" evidence="9">
    <location>
        <begin position="210"/>
        <end position="235"/>
    </location>
</feature>
<evidence type="ECO:0000256" key="1">
    <source>
        <dbReference type="ARBA" id="ARBA00004141"/>
    </source>
</evidence>
<keyword evidence="6 9" id="KW-1133">Transmembrane helix</keyword>
<keyword evidence="8 9" id="KW-0472">Membrane</keyword>
<comment type="similarity">
    <text evidence="2 9">Belongs to the SLC41A transporter family.</text>
</comment>
<dbReference type="GO" id="GO:0030001">
    <property type="term" value="P:metal ion transport"/>
    <property type="evidence" value="ECO:0007669"/>
    <property type="project" value="UniProtKB-UniRule"/>
</dbReference>
<evidence type="ECO:0000313" key="13">
    <source>
        <dbReference type="Proteomes" id="UP000579685"/>
    </source>
</evidence>
<keyword evidence="7 9" id="KW-0406">Ion transport</keyword>
<comment type="function">
    <text evidence="9">Acts as a magnesium transporter.</text>
</comment>
<evidence type="ECO:0000256" key="2">
    <source>
        <dbReference type="ARBA" id="ARBA00009749"/>
    </source>
</evidence>
<keyword evidence="5 9" id="KW-0460">Magnesium</keyword>
<feature type="compositionally biased region" description="Polar residues" evidence="10">
    <location>
        <begin position="1"/>
        <end position="13"/>
    </location>
</feature>
<name>A0A7L1TP39_PHANI</name>
<evidence type="ECO:0000256" key="6">
    <source>
        <dbReference type="ARBA" id="ARBA00022989"/>
    </source>
</evidence>
<evidence type="ECO:0000256" key="3">
    <source>
        <dbReference type="ARBA" id="ARBA00022448"/>
    </source>
</evidence>
<dbReference type="FunFam" id="1.10.357.20:FF:000001">
    <property type="entry name" value="Solute carrier family 41 member 2"/>
    <property type="match status" value="1"/>
</dbReference>
<feature type="region of interest" description="Disordered" evidence="10">
    <location>
        <begin position="1"/>
        <end position="29"/>
    </location>
</feature>
<dbReference type="GO" id="GO:0008324">
    <property type="term" value="F:monoatomic cation transmembrane transporter activity"/>
    <property type="evidence" value="ECO:0007669"/>
    <property type="project" value="UniProtKB-UniRule"/>
</dbReference>
<dbReference type="PANTHER" id="PTHR16228">
    <property type="entry name" value="DIVALENT CATION TRANSPORTER SOLUTE CARRIER FAMILY 41"/>
    <property type="match status" value="1"/>
</dbReference>
<feature type="non-terminal residue" evidence="12">
    <location>
        <position position="507"/>
    </location>
</feature>
<dbReference type="InterPro" id="IPR045349">
    <property type="entry name" value="SLC41A1-3"/>
</dbReference>
<evidence type="ECO:0000259" key="11">
    <source>
        <dbReference type="Pfam" id="PF01769"/>
    </source>
</evidence>
<dbReference type="EMBL" id="VXBQ01001565">
    <property type="protein sequence ID" value="NXO62389.1"/>
    <property type="molecule type" value="Genomic_DNA"/>
</dbReference>
<accession>A0A7L1TP39</accession>
<feature type="transmembrane region" description="Helical" evidence="9">
    <location>
        <begin position="433"/>
        <end position="453"/>
    </location>
</feature>
<dbReference type="Pfam" id="PF01769">
    <property type="entry name" value="MgtE"/>
    <property type="match status" value="2"/>
</dbReference>
<feature type="transmembrane region" description="Helical" evidence="9">
    <location>
        <begin position="179"/>
        <end position="198"/>
    </location>
</feature>
<evidence type="ECO:0000256" key="7">
    <source>
        <dbReference type="ARBA" id="ARBA00023065"/>
    </source>
</evidence>
<evidence type="ECO:0000256" key="10">
    <source>
        <dbReference type="SAM" id="MobiDB-lite"/>
    </source>
</evidence>